<dbReference type="InterPro" id="IPR050707">
    <property type="entry name" value="HTH_MetabolicPath_Reg"/>
</dbReference>
<evidence type="ECO:0000313" key="6">
    <source>
        <dbReference type="EMBL" id="TXL75939.1"/>
    </source>
</evidence>
<name>A0A5C8PP38_9HYPH</name>
<dbReference type="Proteomes" id="UP000321638">
    <property type="component" value="Unassembled WGS sequence"/>
</dbReference>
<evidence type="ECO:0000259" key="5">
    <source>
        <dbReference type="PROSITE" id="PS51078"/>
    </source>
</evidence>
<evidence type="ECO:0000259" key="4">
    <source>
        <dbReference type="PROSITE" id="PS51077"/>
    </source>
</evidence>
<dbReference type="GO" id="GO:0045892">
    <property type="term" value="P:negative regulation of DNA-templated transcription"/>
    <property type="evidence" value="ECO:0007669"/>
    <property type="project" value="TreeGrafter"/>
</dbReference>
<accession>A0A5C8PP38</accession>
<proteinExistence type="predicted"/>
<dbReference type="PANTHER" id="PTHR30136:SF24">
    <property type="entry name" value="HTH-TYPE TRANSCRIPTIONAL REPRESSOR ALLR"/>
    <property type="match status" value="1"/>
</dbReference>
<evidence type="ECO:0000256" key="2">
    <source>
        <dbReference type="ARBA" id="ARBA00023125"/>
    </source>
</evidence>
<organism evidence="6 7">
    <name type="scientific">Vineibacter terrae</name>
    <dbReference type="NCBI Taxonomy" id="2586908"/>
    <lineage>
        <taxon>Bacteria</taxon>
        <taxon>Pseudomonadati</taxon>
        <taxon>Pseudomonadota</taxon>
        <taxon>Alphaproteobacteria</taxon>
        <taxon>Hyphomicrobiales</taxon>
        <taxon>Vineibacter</taxon>
    </lineage>
</organism>
<evidence type="ECO:0000256" key="1">
    <source>
        <dbReference type="ARBA" id="ARBA00023015"/>
    </source>
</evidence>
<dbReference type="InterPro" id="IPR036388">
    <property type="entry name" value="WH-like_DNA-bd_sf"/>
</dbReference>
<dbReference type="PROSITE" id="PS51078">
    <property type="entry name" value="ICLR_ED"/>
    <property type="match status" value="1"/>
</dbReference>
<protein>
    <submittedName>
        <fullName evidence="6">IclR family transcriptional regulator</fullName>
    </submittedName>
</protein>
<dbReference type="Gene3D" id="3.30.450.40">
    <property type="match status" value="1"/>
</dbReference>
<feature type="domain" description="HTH iclR-type" evidence="4">
    <location>
        <begin position="6"/>
        <end position="66"/>
    </location>
</feature>
<keyword evidence="1" id="KW-0805">Transcription regulation</keyword>
<dbReference type="GO" id="GO:0003700">
    <property type="term" value="F:DNA-binding transcription factor activity"/>
    <property type="evidence" value="ECO:0007669"/>
    <property type="project" value="TreeGrafter"/>
</dbReference>
<gene>
    <name evidence="6" type="ORF">FHP25_12640</name>
</gene>
<dbReference type="SUPFAM" id="SSF55781">
    <property type="entry name" value="GAF domain-like"/>
    <property type="match status" value="1"/>
</dbReference>
<feature type="domain" description="IclR-ED" evidence="5">
    <location>
        <begin position="54"/>
        <end position="261"/>
    </location>
</feature>
<dbReference type="PROSITE" id="PS51077">
    <property type="entry name" value="HTH_ICLR"/>
    <property type="match status" value="1"/>
</dbReference>
<dbReference type="RefSeq" id="WP_147847300.1">
    <property type="nucleotide sequence ID" value="NZ_VDUZ01000012.1"/>
</dbReference>
<dbReference type="Pfam" id="PF09339">
    <property type="entry name" value="HTH_IclR"/>
    <property type="match status" value="1"/>
</dbReference>
<dbReference type="Gene3D" id="1.10.10.10">
    <property type="entry name" value="Winged helix-like DNA-binding domain superfamily/Winged helix DNA-binding domain"/>
    <property type="match status" value="1"/>
</dbReference>
<dbReference type="AlphaFoldDB" id="A0A5C8PP38"/>
<dbReference type="InterPro" id="IPR029016">
    <property type="entry name" value="GAF-like_dom_sf"/>
</dbReference>
<dbReference type="InterPro" id="IPR014757">
    <property type="entry name" value="Tscrpt_reg_IclR_C"/>
</dbReference>
<sequence length="261" mass="27715">MTGDNVKSAARVLDLLEMLAAFSRPIGVSEAARRLAAPKSSTQALLGTLLARGYVERVGAEYVLAPALRGRGWAGGPFGELRRIARPVMETIVARTGESSFLVVATADWQVQYVDKVPSPNPVRYDADIESARPAHATSAGLIILACKDDGERERFLATAPLAPLTPQTIVDRDALRAVLDAARRDGHAEVVDGHVPGASGVSAPIFDSTARVIAAINLGAPTHRYLAARTAMREQVVWAAAEITRMLRATAPEPPRAASP</sequence>
<dbReference type="PANTHER" id="PTHR30136">
    <property type="entry name" value="HELIX-TURN-HELIX TRANSCRIPTIONAL REGULATOR, ICLR FAMILY"/>
    <property type="match status" value="1"/>
</dbReference>
<dbReference type="Pfam" id="PF01614">
    <property type="entry name" value="IclR_C"/>
    <property type="match status" value="1"/>
</dbReference>
<keyword evidence="7" id="KW-1185">Reference proteome</keyword>
<reference evidence="6 7" key="1">
    <citation type="submission" date="2019-06" db="EMBL/GenBank/DDBJ databases">
        <title>New taxonomy in bacterial strain CC-CFT640, isolated from vineyard.</title>
        <authorList>
            <person name="Lin S.-Y."/>
            <person name="Tsai C.-F."/>
            <person name="Young C.-C."/>
        </authorList>
    </citation>
    <scope>NUCLEOTIDE SEQUENCE [LARGE SCALE GENOMIC DNA]</scope>
    <source>
        <strain evidence="6 7">CC-CFT640</strain>
    </source>
</reference>
<dbReference type="InterPro" id="IPR036390">
    <property type="entry name" value="WH_DNA-bd_sf"/>
</dbReference>
<dbReference type="SMART" id="SM00346">
    <property type="entry name" value="HTH_ICLR"/>
    <property type="match status" value="1"/>
</dbReference>
<dbReference type="EMBL" id="VDUZ01000012">
    <property type="protein sequence ID" value="TXL75939.1"/>
    <property type="molecule type" value="Genomic_DNA"/>
</dbReference>
<keyword evidence="3" id="KW-0804">Transcription</keyword>
<evidence type="ECO:0000256" key="3">
    <source>
        <dbReference type="ARBA" id="ARBA00023163"/>
    </source>
</evidence>
<dbReference type="InterPro" id="IPR005471">
    <property type="entry name" value="Tscrpt_reg_IclR_N"/>
</dbReference>
<dbReference type="SUPFAM" id="SSF46785">
    <property type="entry name" value="Winged helix' DNA-binding domain"/>
    <property type="match status" value="1"/>
</dbReference>
<evidence type="ECO:0000313" key="7">
    <source>
        <dbReference type="Proteomes" id="UP000321638"/>
    </source>
</evidence>
<comment type="caution">
    <text evidence="6">The sequence shown here is derived from an EMBL/GenBank/DDBJ whole genome shotgun (WGS) entry which is preliminary data.</text>
</comment>
<dbReference type="GO" id="GO:0003677">
    <property type="term" value="F:DNA binding"/>
    <property type="evidence" value="ECO:0007669"/>
    <property type="project" value="UniProtKB-KW"/>
</dbReference>
<keyword evidence="2" id="KW-0238">DNA-binding</keyword>
<dbReference type="OrthoDB" id="6811967at2"/>